<gene>
    <name evidence="2" type="ORF">ABXL37_03510</name>
</gene>
<reference evidence="2 3" key="1">
    <citation type="submission" date="2024-06" db="EMBL/GenBank/DDBJ databases">
        <title>Burkholderia sola in Mexico.</title>
        <authorList>
            <person name="Estrada P."/>
        </authorList>
    </citation>
    <scope>NUCLEOTIDE SEQUENCE [LARGE SCALE GENOMIC DNA]</scope>
    <source>
        <strain evidence="2 3">CpTa8-5</strain>
    </source>
</reference>
<keyword evidence="1" id="KW-0732">Signal</keyword>
<sequence length="182" mass="19371">MKKHVLEKCLIAALLLPAVSLADTVKLTGKTTSRVTAHVSRPNNLFVTDDKGGWFDQGLEMRQLGAWDTPFEVHARLKVVSTSGTFQVRLDSPPAITHQSNPALAFRTPTVKLGLEGGASKPLVVGRGTEFQNPAAPGAGDDSVGYYDLGIAALPPAGDFKRTTGTYKGILSMTFEPVIKAP</sequence>
<keyword evidence="3" id="KW-1185">Reference proteome</keyword>
<dbReference type="EMBL" id="JBEWCH010000002">
    <property type="protein sequence ID" value="MET1473307.1"/>
    <property type="molecule type" value="Genomic_DNA"/>
</dbReference>
<evidence type="ECO:0000256" key="1">
    <source>
        <dbReference type="SAM" id="SignalP"/>
    </source>
</evidence>
<name>A0ABV2C2H4_9BURK</name>
<organism evidence="2 3">
    <name type="scientific">Burkholderia sola</name>
    <dbReference type="NCBI Taxonomy" id="2843302"/>
    <lineage>
        <taxon>Bacteria</taxon>
        <taxon>Pseudomonadati</taxon>
        <taxon>Pseudomonadota</taxon>
        <taxon>Betaproteobacteria</taxon>
        <taxon>Burkholderiales</taxon>
        <taxon>Burkholderiaceae</taxon>
        <taxon>Burkholderia</taxon>
        <taxon>Burkholderia cepacia complex</taxon>
    </lineage>
</organism>
<evidence type="ECO:0000313" key="3">
    <source>
        <dbReference type="Proteomes" id="UP001548587"/>
    </source>
</evidence>
<feature type="signal peptide" evidence="1">
    <location>
        <begin position="1"/>
        <end position="22"/>
    </location>
</feature>
<dbReference type="RefSeq" id="WP_209924512.1">
    <property type="nucleotide sequence ID" value="NZ_JBEWCH010000002.1"/>
</dbReference>
<evidence type="ECO:0000313" key="2">
    <source>
        <dbReference type="EMBL" id="MET1473307.1"/>
    </source>
</evidence>
<feature type="chain" id="PRO_5046868548" description="Fimbrial assembly protein" evidence="1">
    <location>
        <begin position="23"/>
        <end position="182"/>
    </location>
</feature>
<proteinExistence type="predicted"/>
<accession>A0ABV2C2H4</accession>
<evidence type="ECO:0008006" key="4">
    <source>
        <dbReference type="Google" id="ProtNLM"/>
    </source>
</evidence>
<comment type="caution">
    <text evidence="2">The sequence shown here is derived from an EMBL/GenBank/DDBJ whole genome shotgun (WGS) entry which is preliminary data.</text>
</comment>
<protein>
    <recommendedName>
        <fullName evidence="4">Fimbrial assembly protein</fullName>
    </recommendedName>
</protein>
<dbReference type="Proteomes" id="UP001548587">
    <property type="component" value="Unassembled WGS sequence"/>
</dbReference>